<keyword evidence="2" id="KW-0560">Oxidoreductase</keyword>
<dbReference type="InterPro" id="IPR043143">
    <property type="entry name" value="Mal/L-sulf/L-lact_DH-like_NADP"/>
</dbReference>
<accession>A0A917BA13</accession>
<dbReference type="RefSeq" id="WP_203586023.1">
    <property type="nucleotide sequence ID" value="NZ_BMGP01000005.1"/>
</dbReference>
<comment type="caution">
    <text evidence="3">The sequence shown here is derived from an EMBL/GenBank/DDBJ whole genome shotgun (WGS) entry which is preliminary data.</text>
</comment>
<reference evidence="3 4" key="1">
    <citation type="journal article" date="2014" name="Int. J. Syst. Evol. Microbiol.">
        <title>Complete genome sequence of Corynebacterium casei LMG S-19264T (=DSM 44701T), isolated from a smear-ripened cheese.</title>
        <authorList>
            <consortium name="US DOE Joint Genome Institute (JGI-PGF)"/>
            <person name="Walter F."/>
            <person name="Albersmeier A."/>
            <person name="Kalinowski J."/>
            <person name="Ruckert C."/>
        </authorList>
    </citation>
    <scope>NUCLEOTIDE SEQUENCE [LARGE SCALE GENOMIC DNA]</scope>
    <source>
        <strain evidence="3 4">CGMCC 1.12976</strain>
    </source>
</reference>
<keyword evidence="4" id="KW-1185">Reference proteome</keyword>
<comment type="similarity">
    <text evidence="1">Belongs to the LDH2/MDH2 oxidoreductase family.</text>
</comment>
<dbReference type="Proteomes" id="UP000598775">
    <property type="component" value="Unassembled WGS sequence"/>
</dbReference>
<dbReference type="InterPro" id="IPR043144">
    <property type="entry name" value="Mal/L-sulf/L-lact_DH-like_ah"/>
</dbReference>
<name>A0A917BA13_9MICO</name>
<dbReference type="Gene3D" id="3.30.1370.60">
    <property type="entry name" value="Hypothetical oxidoreductase yiak, domain 2"/>
    <property type="match status" value="1"/>
</dbReference>
<organism evidence="3 4">
    <name type="scientific">Subtercola lobariae</name>
    <dbReference type="NCBI Taxonomy" id="1588641"/>
    <lineage>
        <taxon>Bacteria</taxon>
        <taxon>Bacillati</taxon>
        <taxon>Actinomycetota</taxon>
        <taxon>Actinomycetes</taxon>
        <taxon>Micrococcales</taxon>
        <taxon>Microbacteriaceae</taxon>
        <taxon>Subtercola</taxon>
    </lineage>
</organism>
<dbReference type="Pfam" id="PF02615">
    <property type="entry name" value="Ldh_2"/>
    <property type="match status" value="1"/>
</dbReference>
<gene>
    <name evidence="3" type="ORF">GCM10011399_28670</name>
</gene>
<dbReference type="PANTHER" id="PTHR11091">
    <property type="entry name" value="OXIDOREDUCTASE-RELATED"/>
    <property type="match status" value="1"/>
</dbReference>
<evidence type="ECO:0000313" key="4">
    <source>
        <dbReference type="Proteomes" id="UP000598775"/>
    </source>
</evidence>
<evidence type="ECO:0000256" key="1">
    <source>
        <dbReference type="ARBA" id="ARBA00006056"/>
    </source>
</evidence>
<dbReference type="Gene3D" id="1.10.1530.10">
    <property type="match status" value="1"/>
</dbReference>
<evidence type="ECO:0000313" key="3">
    <source>
        <dbReference type="EMBL" id="GGF33764.1"/>
    </source>
</evidence>
<dbReference type="AlphaFoldDB" id="A0A917BA13"/>
<dbReference type="InterPro" id="IPR036111">
    <property type="entry name" value="Mal/L-sulfo/L-lacto_DH-like_sf"/>
</dbReference>
<protein>
    <submittedName>
        <fullName evidence="3">Sulfolactate dehydrogenase</fullName>
    </submittedName>
</protein>
<dbReference type="SUPFAM" id="SSF89733">
    <property type="entry name" value="L-sulfolactate dehydrogenase-like"/>
    <property type="match status" value="1"/>
</dbReference>
<sequence>MILTITEAQRLVEQSMESVGHTEAEARIIADHLIDCELRGLAFGGVARALSIIERITSTPTPPSPIALTRETFVSAQFDGGDQVGYLVADRATDAAIEKARTMGIAVVGANNTWYTGMFSYYLERITAAGFMGIIAGSGAHIVAPHGGTEARFGTNPIAFGFPSTTGPIIWDVGTASVMLGEILVAMRLGQPIAEGLGYDREGEPTVNPQAALSGAFTVWGGHKGSGLALVVQLLGMMTGAAAAPVGISDCGFFVLAVDPELFGSADDFQARVAEYAESIRSTRPVDAQTPVRVPFDRSIAERSRRQAEGTLNILDPVYVELQRISQGAAVEAKSENPQDTINRLINER</sequence>
<dbReference type="GO" id="GO:0016491">
    <property type="term" value="F:oxidoreductase activity"/>
    <property type="evidence" value="ECO:0007669"/>
    <property type="project" value="UniProtKB-KW"/>
</dbReference>
<dbReference type="InterPro" id="IPR003767">
    <property type="entry name" value="Malate/L-lactate_DH-like"/>
</dbReference>
<dbReference type="PANTHER" id="PTHR11091:SF0">
    <property type="entry name" value="MALATE DEHYDROGENASE"/>
    <property type="match status" value="1"/>
</dbReference>
<dbReference type="EMBL" id="BMGP01000005">
    <property type="protein sequence ID" value="GGF33764.1"/>
    <property type="molecule type" value="Genomic_DNA"/>
</dbReference>
<proteinExistence type="inferred from homology"/>
<evidence type="ECO:0000256" key="2">
    <source>
        <dbReference type="ARBA" id="ARBA00023002"/>
    </source>
</evidence>